<feature type="region of interest" description="Disordered" evidence="5">
    <location>
        <begin position="225"/>
        <end position="251"/>
    </location>
</feature>
<dbReference type="Gene3D" id="1.10.357.10">
    <property type="entry name" value="Tetracycline Repressor, domain 2"/>
    <property type="match status" value="1"/>
</dbReference>
<evidence type="ECO:0000256" key="4">
    <source>
        <dbReference type="PROSITE-ProRule" id="PRU00335"/>
    </source>
</evidence>
<gene>
    <name evidence="7" type="ORF">GCM10023205_58650</name>
</gene>
<dbReference type="InterPro" id="IPR001647">
    <property type="entry name" value="HTH_TetR"/>
</dbReference>
<reference evidence="8" key="1">
    <citation type="journal article" date="2019" name="Int. J. Syst. Evol. Microbiol.">
        <title>The Global Catalogue of Microorganisms (GCM) 10K type strain sequencing project: providing services to taxonomists for standard genome sequencing and annotation.</title>
        <authorList>
            <consortium name="The Broad Institute Genomics Platform"/>
            <consortium name="The Broad Institute Genome Sequencing Center for Infectious Disease"/>
            <person name="Wu L."/>
            <person name="Ma J."/>
        </authorList>
    </citation>
    <scope>NUCLEOTIDE SEQUENCE [LARGE SCALE GENOMIC DNA]</scope>
    <source>
        <strain evidence="8">JCM 17986</strain>
    </source>
</reference>
<proteinExistence type="predicted"/>
<evidence type="ECO:0000256" key="2">
    <source>
        <dbReference type="ARBA" id="ARBA00023125"/>
    </source>
</evidence>
<feature type="compositionally biased region" description="Low complexity" evidence="5">
    <location>
        <begin position="225"/>
        <end position="240"/>
    </location>
</feature>
<feature type="domain" description="HTH tetR-type" evidence="6">
    <location>
        <begin position="18"/>
        <end position="78"/>
    </location>
</feature>
<dbReference type="InterPro" id="IPR050109">
    <property type="entry name" value="HTH-type_TetR-like_transc_reg"/>
</dbReference>
<protein>
    <recommendedName>
        <fullName evidence="6">HTH tetR-type domain-containing protein</fullName>
    </recommendedName>
</protein>
<dbReference type="PANTHER" id="PTHR30055">
    <property type="entry name" value="HTH-TYPE TRANSCRIPTIONAL REGULATOR RUTR"/>
    <property type="match status" value="1"/>
</dbReference>
<evidence type="ECO:0000313" key="8">
    <source>
        <dbReference type="Proteomes" id="UP001500466"/>
    </source>
</evidence>
<comment type="caution">
    <text evidence="7">The sequence shown here is derived from an EMBL/GenBank/DDBJ whole genome shotgun (WGS) entry which is preliminary data.</text>
</comment>
<dbReference type="InterPro" id="IPR036271">
    <property type="entry name" value="Tet_transcr_reg_TetR-rel_C_sf"/>
</dbReference>
<dbReference type="EMBL" id="BAABHS010000024">
    <property type="protein sequence ID" value="GAA4981625.1"/>
    <property type="molecule type" value="Genomic_DNA"/>
</dbReference>
<dbReference type="Proteomes" id="UP001500466">
    <property type="component" value="Unassembled WGS sequence"/>
</dbReference>
<evidence type="ECO:0000256" key="5">
    <source>
        <dbReference type="SAM" id="MobiDB-lite"/>
    </source>
</evidence>
<dbReference type="PANTHER" id="PTHR30055:SF151">
    <property type="entry name" value="TRANSCRIPTIONAL REGULATORY PROTEIN"/>
    <property type="match status" value="1"/>
</dbReference>
<accession>A0ABP9HXI9</accession>
<dbReference type="RefSeq" id="WP_345678739.1">
    <property type="nucleotide sequence ID" value="NZ_BAABHS010000024.1"/>
</dbReference>
<keyword evidence="1" id="KW-0805">Transcription regulation</keyword>
<evidence type="ECO:0000259" key="6">
    <source>
        <dbReference type="PROSITE" id="PS50977"/>
    </source>
</evidence>
<dbReference type="SUPFAM" id="SSF48498">
    <property type="entry name" value="Tetracyclin repressor-like, C-terminal domain"/>
    <property type="match status" value="1"/>
</dbReference>
<name>A0ABP9HXI9_9ACTN</name>
<dbReference type="InterPro" id="IPR009057">
    <property type="entry name" value="Homeodomain-like_sf"/>
</dbReference>
<evidence type="ECO:0000313" key="7">
    <source>
        <dbReference type="EMBL" id="GAA4981625.1"/>
    </source>
</evidence>
<keyword evidence="2 4" id="KW-0238">DNA-binding</keyword>
<organism evidence="7 8">
    <name type="scientific">Yinghuangia aomiensis</name>
    <dbReference type="NCBI Taxonomy" id="676205"/>
    <lineage>
        <taxon>Bacteria</taxon>
        <taxon>Bacillati</taxon>
        <taxon>Actinomycetota</taxon>
        <taxon>Actinomycetes</taxon>
        <taxon>Kitasatosporales</taxon>
        <taxon>Streptomycetaceae</taxon>
        <taxon>Yinghuangia</taxon>
    </lineage>
</organism>
<keyword evidence="3" id="KW-0804">Transcription</keyword>
<dbReference type="Pfam" id="PF00440">
    <property type="entry name" value="TetR_N"/>
    <property type="match status" value="1"/>
</dbReference>
<feature type="DNA-binding region" description="H-T-H motif" evidence="4">
    <location>
        <begin position="41"/>
        <end position="60"/>
    </location>
</feature>
<dbReference type="SUPFAM" id="SSF46689">
    <property type="entry name" value="Homeodomain-like"/>
    <property type="match status" value="1"/>
</dbReference>
<keyword evidence="8" id="KW-1185">Reference proteome</keyword>
<dbReference type="PROSITE" id="PS50977">
    <property type="entry name" value="HTH_TETR_2"/>
    <property type="match status" value="1"/>
</dbReference>
<sequence>MAQQPDDTPRRGRGRPRRLSRDLIVEAAVGLVYEDPHASLTIKSVADAVGSAPMALYRYFPDRDDLLHAVADRLTKDLKVSITELSPGTWQDQLREWMVLSMESLRPYPQLLPYIVSTRQPAWLPSFVILTRVLEPLRLSEDDQALAITLVGTTIVGQASMAAARRPADQTVTVLRSALDEADERDDTDRAEIGAIIDRLPQAFDRLYDTAIDATIAAIEALAGPPAAARRPGPARLSAPMSPLFSNPDPW</sequence>
<evidence type="ECO:0000256" key="1">
    <source>
        <dbReference type="ARBA" id="ARBA00023015"/>
    </source>
</evidence>
<evidence type="ECO:0000256" key="3">
    <source>
        <dbReference type="ARBA" id="ARBA00023163"/>
    </source>
</evidence>